<proteinExistence type="predicted"/>
<reference evidence="1" key="1">
    <citation type="journal article" date="2012" name="Nat. Biotechnol.">
        <title>Draft genome sequence of pigeonpea (Cajanus cajan), an orphan legume crop of resource-poor farmers.</title>
        <authorList>
            <person name="Varshney R.K."/>
            <person name="Chen W."/>
            <person name="Li Y."/>
            <person name="Bharti A.K."/>
            <person name="Saxena R.K."/>
            <person name="Schlueter J.A."/>
            <person name="Donoghue M.T."/>
            <person name="Azam S."/>
            <person name="Fan G."/>
            <person name="Whaley A.M."/>
            <person name="Farmer A.D."/>
            <person name="Sheridan J."/>
            <person name="Iwata A."/>
            <person name="Tuteja R."/>
            <person name="Penmetsa R.V."/>
            <person name="Wu W."/>
            <person name="Upadhyaya H.D."/>
            <person name="Yang S.P."/>
            <person name="Shah T."/>
            <person name="Saxena K.B."/>
            <person name="Michael T."/>
            <person name="McCombie W.R."/>
            <person name="Yang B."/>
            <person name="Zhang G."/>
            <person name="Yang H."/>
            <person name="Wang J."/>
            <person name="Spillane C."/>
            <person name="Cook D.R."/>
            <person name="May G.D."/>
            <person name="Xu X."/>
            <person name="Jackson S.A."/>
        </authorList>
    </citation>
    <scope>NUCLEOTIDE SEQUENCE [LARGE SCALE GENOMIC DNA]</scope>
</reference>
<dbReference type="EMBL" id="KQ484886">
    <property type="protein sequence ID" value="KYP33437.1"/>
    <property type="molecule type" value="Genomic_DNA"/>
</dbReference>
<dbReference type="AlphaFoldDB" id="A0A151QSZ2"/>
<dbReference type="Gramene" id="C.cajan_42741.t">
    <property type="protein sequence ID" value="C.cajan_42741.t.cds1"/>
    <property type="gene ID" value="C.cajan_42741"/>
</dbReference>
<organism evidence="1 2">
    <name type="scientific">Cajanus cajan</name>
    <name type="common">Pigeon pea</name>
    <name type="synonym">Cajanus indicus</name>
    <dbReference type="NCBI Taxonomy" id="3821"/>
    <lineage>
        <taxon>Eukaryota</taxon>
        <taxon>Viridiplantae</taxon>
        <taxon>Streptophyta</taxon>
        <taxon>Embryophyta</taxon>
        <taxon>Tracheophyta</taxon>
        <taxon>Spermatophyta</taxon>
        <taxon>Magnoliopsida</taxon>
        <taxon>eudicotyledons</taxon>
        <taxon>Gunneridae</taxon>
        <taxon>Pentapetalae</taxon>
        <taxon>rosids</taxon>
        <taxon>fabids</taxon>
        <taxon>Fabales</taxon>
        <taxon>Fabaceae</taxon>
        <taxon>Papilionoideae</taxon>
        <taxon>50 kb inversion clade</taxon>
        <taxon>NPAAA clade</taxon>
        <taxon>indigoferoid/millettioid clade</taxon>
        <taxon>Phaseoleae</taxon>
        <taxon>Cajanus</taxon>
    </lineage>
</organism>
<name>A0A151QSZ2_CAJCA</name>
<sequence length="57" mass="6461">MTKEGRTLAIIQETLHDDVFIKILTLKIAKRHGITCKRSSKGIKEQKNASVEPKEKV</sequence>
<evidence type="ECO:0000313" key="1">
    <source>
        <dbReference type="EMBL" id="KYP33437.1"/>
    </source>
</evidence>
<accession>A0A151QSZ2</accession>
<protein>
    <submittedName>
        <fullName evidence="1">Uncharacterized protein</fullName>
    </submittedName>
</protein>
<gene>
    <name evidence="1" type="ORF">KK1_045706</name>
</gene>
<keyword evidence="2" id="KW-1185">Reference proteome</keyword>
<dbReference type="Proteomes" id="UP000075243">
    <property type="component" value="Unassembled WGS sequence"/>
</dbReference>
<evidence type="ECO:0000313" key="2">
    <source>
        <dbReference type="Proteomes" id="UP000075243"/>
    </source>
</evidence>